<dbReference type="SUPFAM" id="SSF53697">
    <property type="entry name" value="SIS domain"/>
    <property type="match status" value="1"/>
</dbReference>
<gene>
    <name evidence="1" type="ORF">PZH42_30970</name>
</gene>
<accession>A0AAX4Y2W1</accession>
<dbReference type="GO" id="GO:0004347">
    <property type="term" value="F:glucose-6-phosphate isomerase activity"/>
    <property type="evidence" value="ECO:0007669"/>
    <property type="project" value="InterPro"/>
</dbReference>
<dbReference type="GO" id="GO:0006094">
    <property type="term" value="P:gluconeogenesis"/>
    <property type="evidence" value="ECO:0007669"/>
    <property type="project" value="InterPro"/>
</dbReference>
<dbReference type="AlphaFoldDB" id="A0AAX4Y2W1"/>
<evidence type="ECO:0008006" key="3">
    <source>
        <dbReference type="Google" id="ProtNLM"/>
    </source>
</evidence>
<dbReference type="InterPro" id="IPR001672">
    <property type="entry name" value="G6P_Isomerase"/>
</dbReference>
<evidence type="ECO:0000313" key="2">
    <source>
        <dbReference type="Proteomes" id="UP001221924"/>
    </source>
</evidence>
<dbReference type="Gene3D" id="3.40.50.10490">
    <property type="entry name" value="Glucose-6-phosphate isomerase like protein, domain 1"/>
    <property type="match status" value="1"/>
</dbReference>
<sequence length="59" mass="6734">LKQLYGESEGKENKGIFPAAVDFSTDLHSMVQWIQEGERTIFETHGVTLSFLRQSCLYP</sequence>
<dbReference type="InterPro" id="IPR046348">
    <property type="entry name" value="SIS_dom_sf"/>
</dbReference>
<name>A0AAX4Y2W1_9BACE</name>
<dbReference type="Proteomes" id="UP001221924">
    <property type="component" value="Unassembled WGS sequence"/>
</dbReference>
<protein>
    <recommendedName>
        <fullName evidence="3">Glucose-6-phosphate isomerase</fullName>
    </recommendedName>
</protein>
<dbReference type="PROSITE" id="PS51463">
    <property type="entry name" value="P_GLUCOSE_ISOMERASE_3"/>
    <property type="match status" value="1"/>
</dbReference>
<evidence type="ECO:0000313" key="1">
    <source>
        <dbReference type="EMBL" id="MDE8698341.1"/>
    </source>
</evidence>
<comment type="caution">
    <text evidence="1">The sequence shown here is derived from an EMBL/GenBank/DDBJ whole genome shotgun (WGS) entry which is preliminary data.</text>
</comment>
<dbReference type="GO" id="GO:0006096">
    <property type="term" value="P:glycolytic process"/>
    <property type="evidence" value="ECO:0007669"/>
    <property type="project" value="InterPro"/>
</dbReference>
<dbReference type="RefSeq" id="WP_275203210.1">
    <property type="nucleotide sequence ID" value="NZ_JARFID010001076.1"/>
</dbReference>
<organism evidence="1 2">
    <name type="scientific">Bacteroides cellulosilyticus</name>
    <dbReference type="NCBI Taxonomy" id="246787"/>
    <lineage>
        <taxon>Bacteria</taxon>
        <taxon>Pseudomonadati</taxon>
        <taxon>Bacteroidota</taxon>
        <taxon>Bacteroidia</taxon>
        <taxon>Bacteroidales</taxon>
        <taxon>Bacteroidaceae</taxon>
        <taxon>Bacteroides</taxon>
    </lineage>
</organism>
<feature type="non-terminal residue" evidence="1">
    <location>
        <position position="1"/>
    </location>
</feature>
<dbReference type="GO" id="GO:0097367">
    <property type="term" value="F:carbohydrate derivative binding"/>
    <property type="evidence" value="ECO:0007669"/>
    <property type="project" value="InterPro"/>
</dbReference>
<reference evidence="1" key="1">
    <citation type="submission" date="2023-03" db="EMBL/GenBank/DDBJ databases">
        <title>DFI Biobank Strains.</title>
        <authorList>
            <person name="Mostad J."/>
            <person name="Paddock L."/>
            <person name="Medina S."/>
            <person name="Waligurski E."/>
            <person name="Barat B."/>
            <person name="Smith R."/>
            <person name="Burgo V."/>
            <person name="Metcalfe C."/>
            <person name="Woodson C."/>
            <person name="Sundararajan A."/>
            <person name="Ramaswamy R."/>
            <person name="Lin H."/>
            <person name="Pamer E.G."/>
        </authorList>
    </citation>
    <scope>NUCLEOTIDE SEQUENCE</scope>
    <source>
        <strain evidence="1">DFI.9.5</strain>
    </source>
</reference>
<proteinExistence type="predicted"/>
<dbReference type="EMBL" id="JARFID010001076">
    <property type="protein sequence ID" value="MDE8698341.1"/>
    <property type="molecule type" value="Genomic_DNA"/>
</dbReference>